<evidence type="ECO:0000313" key="2">
    <source>
        <dbReference type="Proteomes" id="UP000520814"/>
    </source>
</evidence>
<accession>A0A7W9SQ54</accession>
<dbReference type="Proteomes" id="UP000520814">
    <property type="component" value="Unassembled WGS sequence"/>
</dbReference>
<organism evidence="1 2">
    <name type="scientific">Armatimonas rosea</name>
    <dbReference type="NCBI Taxonomy" id="685828"/>
    <lineage>
        <taxon>Bacteria</taxon>
        <taxon>Bacillati</taxon>
        <taxon>Armatimonadota</taxon>
        <taxon>Armatimonadia</taxon>
        <taxon>Armatimonadales</taxon>
        <taxon>Armatimonadaceae</taxon>
        <taxon>Armatimonas</taxon>
    </lineage>
</organism>
<proteinExistence type="predicted"/>
<evidence type="ECO:0000313" key="1">
    <source>
        <dbReference type="EMBL" id="MBB6050736.1"/>
    </source>
</evidence>
<name>A0A7W9SQ54_ARMRO</name>
<dbReference type="EMBL" id="JACHGW010000002">
    <property type="protein sequence ID" value="MBB6050736.1"/>
    <property type="molecule type" value="Genomic_DNA"/>
</dbReference>
<reference evidence="1 2" key="1">
    <citation type="submission" date="2020-08" db="EMBL/GenBank/DDBJ databases">
        <title>Genomic Encyclopedia of Type Strains, Phase IV (KMG-IV): sequencing the most valuable type-strain genomes for metagenomic binning, comparative biology and taxonomic classification.</title>
        <authorList>
            <person name="Goeker M."/>
        </authorList>
    </citation>
    <scope>NUCLEOTIDE SEQUENCE [LARGE SCALE GENOMIC DNA]</scope>
    <source>
        <strain evidence="1 2">DSM 23562</strain>
    </source>
</reference>
<comment type="caution">
    <text evidence="1">The sequence shown here is derived from an EMBL/GenBank/DDBJ whole genome shotgun (WGS) entry which is preliminary data.</text>
</comment>
<gene>
    <name evidence="1" type="ORF">HNQ39_002527</name>
</gene>
<protein>
    <submittedName>
        <fullName evidence="1">Uncharacterized protein</fullName>
    </submittedName>
</protein>
<keyword evidence="2" id="KW-1185">Reference proteome</keyword>
<dbReference type="AlphaFoldDB" id="A0A7W9SQ54"/>
<dbReference type="RefSeq" id="WP_184196241.1">
    <property type="nucleotide sequence ID" value="NZ_JACHGW010000002.1"/>
</dbReference>
<sequence>MSPLPKFLHHASVDQAPFLMQQTRVDSHPINQIVVTAALRTSGFLTQLSDTQLRLFVTLLTFQKPSGAVRATARELAHTLGQHEDITRTNLDILQKVKWGGAAILYCTQDHYHPSKQVLAPLIIPAPKPAPPQPRVPMATREQVIRHSQQTYGRPIEEVRREIERQLAPVGLENLSKDEAEGVHLLMKQGVSQDQARLVVASVLLEEIRQQIAWLPYRAAKTPARYLVAACLDHYAPPRGYELPKVDIEPGLDIGVQAADSSTPFTVPESSLTVPES</sequence>